<feature type="transmembrane region" description="Helical" evidence="1">
    <location>
        <begin position="64"/>
        <end position="89"/>
    </location>
</feature>
<sequence length="99" mass="11600">MDNGVVLGEIIMRYLVIGLIVALITVFAFFIIMRLDLNALGKYSIIGVSSIFVLFLLLQSFGYHFFIVFSLIEWLTKFVLPWIILYWLIRAIKIIEKRR</sequence>
<feature type="transmembrane region" description="Helical" evidence="1">
    <location>
        <begin position="40"/>
        <end position="58"/>
    </location>
</feature>
<reference evidence="2" key="1">
    <citation type="submission" date="2024-07" db="EMBL/GenBank/DDBJ databases">
        <title>Identification and characteristics of an arsenic-resistant bacterial isolate, which belongs to a novel species.</title>
        <authorList>
            <person name="Juszczyk A."/>
            <person name="Kowalczyk A."/>
            <person name="Was K."/>
            <person name="Kosowicz W."/>
            <person name="Budzyn A."/>
            <person name="Latowski D."/>
        </authorList>
    </citation>
    <scope>NUCLEOTIDE SEQUENCE</scope>
    <source>
        <strain evidence="2">As8PL</strain>
    </source>
</reference>
<evidence type="ECO:0000256" key="1">
    <source>
        <dbReference type="SAM" id="Phobius"/>
    </source>
</evidence>
<organism evidence="2">
    <name type="scientific">Alkalihalophilus sp. As8PL</name>
    <dbReference type="NCBI Taxonomy" id="3237103"/>
    <lineage>
        <taxon>Bacteria</taxon>
        <taxon>Bacillati</taxon>
        <taxon>Bacillota</taxon>
        <taxon>Bacilli</taxon>
        <taxon>Bacillales</taxon>
        <taxon>Bacillaceae</taxon>
        <taxon>Alkalihalophilus</taxon>
    </lineage>
</organism>
<dbReference type="AlphaFoldDB" id="A0AB39BWU8"/>
<keyword evidence="1" id="KW-1133">Transmembrane helix</keyword>
<feature type="transmembrane region" description="Helical" evidence="1">
    <location>
        <begin position="12"/>
        <end position="33"/>
    </location>
</feature>
<protein>
    <submittedName>
        <fullName evidence="2">Uncharacterized protein</fullName>
    </submittedName>
</protein>
<dbReference type="EMBL" id="CP162551">
    <property type="protein sequence ID" value="XDI37805.1"/>
    <property type="molecule type" value="Genomic_DNA"/>
</dbReference>
<dbReference type="RefSeq" id="WP_368505133.1">
    <property type="nucleotide sequence ID" value="NZ_CP162551.1"/>
</dbReference>
<keyword evidence="1" id="KW-0472">Membrane</keyword>
<accession>A0AB39BWU8</accession>
<gene>
    <name evidence="2" type="ORF">AB3N04_05660</name>
</gene>
<proteinExistence type="predicted"/>
<keyword evidence="1" id="KW-0812">Transmembrane</keyword>
<evidence type="ECO:0000313" key="2">
    <source>
        <dbReference type="EMBL" id="XDI37805.1"/>
    </source>
</evidence>
<name>A0AB39BWU8_9BACI</name>